<dbReference type="Gene3D" id="3.40.50.150">
    <property type="entry name" value="Vaccinia Virus protein VP39"/>
    <property type="match status" value="1"/>
</dbReference>
<name>A0A931IG70_9NOCA</name>
<dbReference type="InterPro" id="IPR029063">
    <property type="entry name" value="SAM-dependent_MTases_sf"/>
</dbReference>
<reference evidence="2" key="1">
    <citation type="submission" date="2020-11" db="EMBL/GenBank/DDBJ databases">
        <title>Nocardia NEAU-351.nov., a novel actinomycete isolated from the cow dung.</title>
        <authorList>
            <person name="Zhang X."/>
        </authorList>
    </citation>
    <scope>NUCLEOTIDE SEQUENCE</scope>
    <source>
        <strain evidence="2">NEAU-351</strain>
    </source>
</reference>
<dbReference type="SUPFAM" id="SSF53335">
    <property type="entry name" value="S-adenosyl-L-methionine-dependent methyltransferases"/>
    <property type="match status" value="1"/>
</dbReference>
<dbReference type="GO" id="GO:0008168">
    <property type="term" value="F:methyltransferase activity"/>
    <property type="evidence" value="ECO:0007669"/>
    <property type="project" value="UniProtKB-KW"/>
</dbReference>
<organism evidence="2 3">
    <name type="scientific">Nocardia bovistercoris</name>
    <dbReference type="NCBI Taxonomy" id="2785916"/>
    <lineage>
        <taxon>Bacteria</taxon>
        <taxon>Bacillati</taxon>
        <taxon>Actinomycetota</taxon>
        <taxon>Actinomycetes</taxon>
        <taxon>Mycobacteriales</taxon>
        <taxon>Nocardiaceae</taxon>
        <taxon>Nocardia</taxon>
    </lineage>
</organism>
<dbReference type="NCBIfam" id="TIGR01444">
    <property type="entry name" value="fkbM_fam"/>
    <property type="match status" value="1"/>
</dbReference>
<dbReference type="AlphaFoldDB" id="A0A931IG70"/>
<proteinExistence type="predicted"/>
<evidence type="ECO:0000313" key="2">
    <source>
        <dbReference type="EMBL" id="MBH0780854.1"/>
    </source>
</evidence>
<dbReference type="PANTHER" id="PTHR34203:SF15">
    <property type="entry name" value="SLL1173 PROTEIN"/>
    <property type="match status" value="1"/>
</dbReference>
<keyword evidence="2" id="KW-0808">Transferase</keyword>
<keyword evidence="2" id="KW-0489">Methyltransferase</keyword>
<dbReference type="InterPro" id="IPR006342">
    <property type="entry name" value="FkbM_mtfrase"/>
</dbReference>
<gene>
    <name evidence="2" type="ORF">IT779_31750</name>
</gene>
<dbReference type="RefSeq" id="WP_196153161.1">
    <property type="nucleotide sequence ID" value="NZ_JADMLG010000018.1"/>
</dbReference>
<dbReference type="Pfam" id="PF05050">
    <property type="entry name" value="Methyltransf_21"/>
    <property type="match status" value="1"/>
</dbReference>
<dbReference type="GO" id="GO:0032259">
    <property type="term" value="P:methylation"/>
    <property type="evidence" value="ECO:0007669"/>
    <property type="project" value="UniProtKB-KW"/>
</dbReference>
<evidence type="ECO:0000259" key="1">
    <source>
        <dbReference type="Pfam" id="PF05050"/>
    </source>
</evidence>
<protein>
    <submittedName>
        <fullName evidence="2">FkbM family methyltransferase</fullName>
    </submittedName>
</protein>
<evidence type="ECO:0000313" key="3">
    <source>
        <dbReference type="Proteomes" id="UP000655751"/>
    </source>
</evidence>
<keyword evidence="3" id="KW-1185">Reference proteome</keyword>
<dbReference type="PANTHER" id="PTHR34203">
    <property type="entry name" value="METHYLTRANSFERASE, FKBM FAMILY PROTEIN"/>
    <property type="match status" value="1"/>
</dbReference>
<comment type="caution">
    <text evidence="2">The sequence shown here is derived from an EMBL/GenBank/DDBJ whole genome shotgun (WGS) entry which is preliminary data.</text>
</comment>
<dbReference type="EMBL" id="JADMLG010000018">
    <property type="protein sequence ID" value="MBH0780854.1"/>
    <property type="molecule type" value="Genomic_DNA"/>
</dbReference>
<accession>A0A931IG70</accession>
<feature type="domain" description="Methyltransferase FkbM" evidence="1">
    <location>
        <begin position="99"/>
        <end position="267"/>
    </location>
</feature>
<sequence length="299" mass="33454">MSAATHGSWRTALDRRARGGWRERLRHPLRTSFPTTAELRERRHRGLGATSTARTFWGQPMTIALPEEVSIAIHRHGFVDYDLTAYLLAHLRDGATILDVGAHIGYYTMLTSALIGPRGAVVSFEPTPSTLTVLRENAARRPNVTVVPAAVWSARDELEFHDHGLGYSAYNSAFQARLPEAVRVRLPSNELRVEAVCLDDYVRESGIRADFVKIDAESAEAHVLSGMREMLARQRPVLSLEVGDLEVAGAPHSRELVETVIAAGYRVWELRDGEPVPHQPREVYDYQNLIFTPADRKDE</sequence>
<dbReference type="Proteomes" id="UP000655751">
    <property type="component" value="Unassembled WGS sequence"/>
</dbReference>
<dbReference type="InterPro" id="IPR052514">
    <property type="entry name" value="SAM-dependent_MTase"/>
</dbReference>